<proteinExistence type="predicted"/>
<dbReference type="PANTHER" id="PTHR46103">
    <property type="entry name" value="RRNA METHYLTRANSFERASE 1, MITOCHONDRIAL"/>
    <property type="match status" value="1"/>
</dbReference>
<dbReference type="STRING" id="4072.A0A2G3AJL6"/>
<dbReference type="GO" id="GO:0016435">
    <property type="term" value="F:rRNA (guanine) methyltransferase activity"/>
    <property type="evidence" value="ECO:0000318"/>
    <property type="project" value="GO_Central"/>
</dbReference>
<organism evidence="1 2">
    <name type="scientific">Capsicum annuum</name>
    <name type="common">Capsicum pepper</name>
    <dbReference type="NCBI Taxonomy" id="4072"/>
    <lineage>
        <taxon>Eukaryota</taxon>
        <taxon>Viridiplantae</taxon>
        <taxon>Streptophyta</taxon>
        <taxon>Embryophyta</taxon>
        <taxon>Tracheophyta</taxon>
        <taxon>Spermatophyta</taxon>
        <taxon>Magnoliopsida</taxon>
        <taxon>eudicotyledons</taxon>
        <taxon>Gunneridae</taxon>
        <taxon>Pentapetalae</taxon>
        <taxon>asterids</taxon>
        <taxon>lamiids</taxon>
        <taxon>Solanales</taxon>
        <taxon>Solanaceae</taxon>
        <taxon>Solanoideae</taxon>
        <taxon>Capsiceae</taxon>
        <taxon>Capsicum</taxon>
    </lineage>
</organism>
<dbReference type="PANTHER" id="PTHR46103:SF1">
    <property type="entry name" value="RRNA METHYLTRANSFERASE 1, MITOCHONDRIAL"/>
    <property type="match status" value="1"/>
</dbReference>
<keyword evidence="2" id="KW-1185">Reference proteome</keyword>
<dbReference type="GO" id="GO:0000154">
    <property type="term" value="P:rRNA modification"/>
    <property type="evidence" value="ECO:0000318"/>
    <property type="project" value="GO_Central"/>
</dbReference>
<dbReference type="Proteomes" id="UP000222542">
    <property type="component" value="Unassembled WGS sequence"/>
</dbReference>
<evidence type="ECO:0000313" key="1">
    <source>
        <dbReference type="EMBL" id="PHT94435.1"/>
    </source>
</evidence>
<accession>A0A2G3AJL6</accession>
<protein>
    <submittedName>
        <fullName evidence="1">Uncharacterized protein</fullName>
    </submittedName>
</protein>
<evidence type="ECO:0000313" key="2">
    <source>
        <dbReference type="Proteomes" id="UP000222542"/>
    </source>
</evidence>
<sequence length="211" mass="22559">MVHLRKEATESTLPRMVGEEIYGVVPILAALLSKKREFYGLYIQKGLDLSGNNRKKKIRKTPSGTAPRCLSIANGCYQGIGTCAIIRSAYLFGAFGIVLCANNLVPLSGVVSKASVGSLELMELSEGTELRPLVEMSDTELVRILGKISVDIIVGQDEDVECDNSISGQNYKSFMAVESLNISVATNVPGTSGADIHAALFCSLLKTSQNG</sequence>
<dbReference type="EMBL" id="AYRZ02000001">
    <property type="protein sequence ID" value="PHT94435.1"/>
    <property type="molecule type" value="Genomic_DNA"/>
</dbReference>
<dbReference type="Gramene" id="PHT94435">
    <property type="protein sequence ID" value="PHT94435"/>
    <property type="gene ID" value="T459_02317"/>
</dbReference>
<reference evidence="1 2" key="1">
    <citation type="journal article" date="2014" name="Nat. Genet.">
        <title>Genome sequence of the hot pepper provides insights into the evolution of pungency in Capsicum species.</title>
        <authorList>
            <person name="Kim S."/>
            <person name="Park M."/>
            <person name="Yeom S.I."/>
            <person name="Kim Y.M."/>
            <person name="Lee J.M."/>
            <person name="Lee H.A."/>
            <person name="Seo E."/>
            <person name="Choi J."/>
            <person name="Cheong K."/>
            <person name="Kim K.T."/>
            <person name="Jung K."/>
            <person name="Lee G.W."/>
            <person name="Oh S.K."/>
            <person name="Bae C."/>
            <person name="Kim S.B."/>
            <person name="Lee H.Y."/>
            <person name="Kim S.Y."/>
            <person name="Kim M.S."/>
            <person name="Kang B.C."/>
            <person name="Jo Y.D."/>
            <person name="Yang H.B."/>
            <person name="Jeong H.J."/>
            <person name="Kang W.H."/>
            <person name="Kwon J.K."/>
            <person name="Shin C."/>
            <person name="Lim J.Y."/>
            <person name="Park J.H."/>
            <person name="Huh J.H."/>
            <person name="Kim J.S."/>
            <person name="Kim B.D."/>
            <person name="Cohen O."/>
            <person name="Paran I."/>
            <person name="Suh M.C."/>
            <person name="Lee S.B."/>
            <person name="Kim Y.K."/>
            <person name="Shin Y."/>
            <person name="Noh S.J."/>
            <person name="Park J."/>
            <person name="Seo Y.S."/>
            <person name="Kwon S.Y."/>
            <person name="Kim H.A."/>
            <person name="Park J.M."/>
            <person name="Kim H.J."/>
            <person name="Choi S.B."/>
            <person name="Bosland P.W."/>
            <person name="Reeves G."/>
            <person name="Jo S.H."/>
            <person name="Lee B.W."/>
            <person name="Cho H.T."/>
            <person name="Choi H.S."/>
            <person name="Lee M.S."/>
            <person name="Yu Y."/>
            <person name="Do Choi Y."/>
            <person name="Park B.S."/>
            <person name="van Deynze A."/>
            <person name="Ashrafi H."/>
            <person name="Hill T."/>
            <person name="Kim W.T."/>
            <person name="Pai H.S."/>
            <person name="Ahn H.K."/>
            <person name="Yeam I."/>
            <person name="Giovannoni J.J."/>
            <person name="Rose J.K."/>
            <person name="Sorensen I."/>
            <person name="Lee S.J."/>
            <person name="Kim R.W."/>
            <person name="Choi I.Y."/>
            <person name="Choi B.S."/>
            <person name="Lim J.S."/>
            <person name="Lee Y.H."/>
            <person name="Choi D."/>
        </authorList>
    </citation>
    <scope>NUCLEOTIDE SEQUENCE [LARGE SCALE GENOMIC DNA]</scope>
    <source>
        <strain evidence="2">cv. CM334</strain>
    </source>
</reference>
<dbReference type="Gene3D" id="3.40.1280.10">
    <property type="match status" value="1"/>
</dbReference>
<dbReference type="AlphaFoldDB" id="A0A2G3AJL6"/>
<dbReference type="InterPro" id="IPR029026">
    <property type="entry name" value="tRNA_m1G_MTases_N"/>
</dbReference>
<reference evidence="1 2" key="2">
    <citation type="journal article" date="2017" name="Genome Biol.">
        <title>New reference genome sequences of hot pepper reveal the massive evolution of plant disease-resistance genes by retroduplication.</title>
        <authorList>
            <person name="Kim S."/>
            <person name="Park J."/>
            <person name="Yeom S.I."/>
            <person name="Kim Y.M."/>
            <person name="Seo E."/>
            <person name="Kim K.T."/>
            <person name="Kim M.S."/>
            <person name="Lee J.M."/>
            <person name="Cheong K."/>
            <person name="Shin H.S."/>
            <person name="Kim S.B."/>
            <person name="Han K."/>
            <person name="Lee J."/>
            <person name="Park M."/>
            <person name="Lee H.A."/>
            <person name="Lee H.Y."/>
            <person name="Lee Y."/>
            <person name="Oh S."/>
            <person name="Lee J.H."/>
            <person name="Choi E."/>
            <person name="Choi E."/>
            <person name="Lee S.E."/>
            <person name="Jeon J."/>
            <person name="Kim H."/>
            <person name="Choi G."/>
            <person name="Song H."/>
            <person name="Lee J."/>
            <person name="Lee S.C."/>
            <person name="Kwon J.K."/>
            <person name="Lee H.Y."/>
            <person name="Koo N."/>
            <person name="Hong Y."/>
            <person name="Kim R.W."/>
            <person name="Kang W.H."/>
            <person name="Huh J.H."/>
            <person name="Kang B.C."/>
            <person name="Yang T.J."/>
            <person name="Lee Y.H."/>
            <person name="Bennetzen J.L."/>
            <person name="Choi D."/>
        </authorList>
    </citation>
    <scope>NUCLEOTIDE SEQUENCE [LARGE SCALE GENOMIC DNA]</scope>
    <source>
        <strain evidence="2">cv. CM334</strain>
    </source>
</reference>
<comment type="caution">
    <text evidence="1">The sequence shown here is derived from an EMBL/GenBank/DDBJ whole genome shotgun (WGS) entry which is preliminary data.</text>
</comment>
<name>A0A2G3AJL6_CAPAN</name>
<gene>
    <name evidence="1" type="ORF">T459_02317</name>
</gene>
<dbReference type="InterPro" id="IPR047182">
    <property type="entry name" value="MRM1"/>
</dbReference>